<dbReference type="Proteomes" id="UP000478052">
    <property type="component" value="Unassembled WGS sequence"/>
</dbReference>
<proteinExistence type="predicted"/>
<dbReference type="AlphaFoldDB" id="A0A6G0Z4F1"/>
<protein>
    <submittedName>
        <fullName evidence="1">Uncharacterized protein</fullName>
    </submittedName>
</protein>
<comment type="caution">
    <text evidence="1">The sequence shown here is derived from an EMBL/GenBank/DDBJ whole genome shotgun (WGS) entry which is preliminary data.</text>
</comment>
<organism evidence="1 2">
    <name type="scientific">Aphis craccivora</name>
    <name type="common">Cowpea aphid</name>
    <dbReference type="NCBI Taxonomy" id="307492"/>
    <lineage>
        <taxon>Eukaryota</taxon>
        <taxon>Metazoa</taxon>
        <taxon>Ecdysozoa</taxon>
        <taxon>Arthropoda</taxon>
        <taxon>Hexapoda</taxon>
        <taxon>Insecta</taxon>
        <taxon>Pterygota</taxon>
        <taxon>Neoptera</taxon>
        <taxon>Paraneoptera</taxon>
        <taxon>Hemiptera</taxon>
        <taxon>Sternorrhyncha</taxon>
        <taxon>Aphidomorpha</taxon>
        <taxon>Aphidoidea</taxon>
        <taxon>Aphididae</taxon>
        <taxon>Aphidini</taxon>
        <taxon>Aphis</taxon>
        <taxon>Aphis</taxon>
    </lineage>
</organism>
<evidence type="ECO:0000313" key="2">
    <source>
        <dbReference type="Proteomes" id="UP000478052"/>
    </source>
</evidence>
<dbReference type="OrthoDB" id="6630521at2759"/>
<keyword evidence="2" id="KW-1185">Reference proteome</keyword>
<evidence type="ECO:0000313" key="1">
    <source>
        <dbReference type="EMBL" id="KAF0765572.1"/>
    </source>
</evidence>
<gene>
    <name evidence="1" type="ORF">FWK35_00012666</name>
</gene>
<accession>A0A6G0Z4F1</accession>
<sequence length="140" mass="15630">MEVSLRCFEEIPLRGAILVTACMAAVPDVLHAEIIRRFGLFEQVKPIAFATIMDLRFKNLHLNDPISISSAMEELRRLLKPDISSSESEGDVTTSKENVEIATSVQSERLFSNALGIMAKTRNRLTGSRLEKILFSADLH</sequence>
<dbReference type="EMBL" id="VUJU01001372">
    <property type="protein sequence ID" value="KAF0765572.1"/>
    <property type="molecule type" value="Genomic_DNA"/>
</dbReference>
<name>A0A6G0Z4F1_APHCR</name>
<reference evidence="1 2" key="1">
    <citation type="submission" date="2019-08" db="EMBL/GenBank/DDBJ databases">
        <title>Whole genome of Aphis craccivora.</title>
        <authorList>
            <person name="Voronova N.V."/>
            <person name="Shulinski R.S."/>
            <person name="Bandarenka Y.V."/>
            <person name="Zhorov D.G."/>
            <person name="Warner D."/>
        </authorList>
    </citation>
    <scope>NUCLEOTIDE SEQUENCE [LARGE SCALE GENOMIC DNA]</scope>
    <source>
        <strain evidence="1">180601</strain>
        <tissue evidence="1">Whole Body</tissue>
    </source>
</reference>